<accession>A0ABZ0YBS6</accession>
<dbReference type="SUPFAM" id="SSF48452">
    <property type="entry name" value="TPR-like"/>
    <property type="match status" value="1"/>
</dbReference>
<dbReference type="PANTHER" id="PTHR43685:SF5">
    <property type="entry name" value="GLYCOSYLTRANSFERASE EPSE-RELATED"/>
    <property type="match status" value="1"/>
</dbReference>
<dbReference type="CDD" id="cd00761">
    <property type="entry name" value="Glyco_tranf_GTA_type"/>
    <property type="match status" value="1"/>
</dbReference>
<evidence type="ECO:0000256" key="2">
    <source>
        <dbReference type="ARBA" id="ARBA00022676"/>
    </source>
</evidence>
<dbReference type="RefSeq" id="WP_246925758.1">
    <property type="nucleotide sequence ID" value="NZ_CP140151.1"/>
</dbReference>
<gene>
    <name evidence="5" type="ORF">SR908_15885</name>
</gene>
<keyword evidence="3 5" id="KW-0808">Transferase</keyword>
<dbReference type="InterPro" id="IPR029044">
    <property type="entry name" value="Nucleotide-diphossugar_trans"/>
</dbReference>
<dbReference type="Gene3D" id="1.25.40.10">
    <property type="entry name" value="Tetratricopeptide repeat domain"/>
    <property type="match status" value="1"/>
</dbReference>
<protein>
    <submittedName>
        <fullName evidence="5">Glycosyltransferase</fullName>
        <ecNumber evidence="5">2.4.-.-</ecNumber>
    </submittedName>
</protein>
<dbReference type="PANTHER" id="PTHR43685">
    <property type="entry name" value="GLYCOSYLTRANSFERASE"/>
    <property type="match status" value="1"/>
</dbReference>
<reference evidence="5 6" key="1">
    <citation type="submission" date="2023-11" db="EMBL/GenBank/DDBJ databases">
        <title>MicrobeMod: A computational toolkit for identifying prokaryotic methylation and restriction-modification with nanopore sequencing.</title>
        <authorList>
            <person name="Crits-Christoph A."/>
            <person name="Kang S.C."/>
            <person name="Lee H."/>
            <person name="Ostrov N."/>
        </authorList>
    </citation>
    <scope>NUCLEOTIDE SEQUENCE [LARGE SCALE GENOMIC DNA]</scope>
    <source>
        <strain evidence="5 6">ATCC 43984</strain>
    </source>
</reference>
<dbReference type="InterPro" id="IPR050834">
    <property type="entry name" value="Glycosyltransf_2"/>
</dbReference>
<name>A0ABZ0YBS6_9GAMM</name>
<sequence>MNIIRHCVTLAFQCTPQSLRHFLRDRLSQEKVDKIKGLVLKKQVNEFQKQKNRARKLEDKLWGGFSTQALLDLHELRDDTEAKLHVRVYAAWALARWFACKEDYESALQHAVLVREWCTWKPFDLAQALLEVDCLVNLGRHEEARAVAGTALEYRPGNTQLVLALANTYISNDDNERLSIINKIYMQQGFDEISIRQQEKPLGMGNIAAATGKPVAVASRECPKVTIIMPVYKAEETLHIAVDSLLGQSWENLEILIVDDCSPDDTFSVAREYEKIDSRVKAFKQEVNQGSYSARNLALSKATGEFITTHDADDWSHPQKIETQISHLLANRNDFVANVTHWVRVFPNLLFRGTSRPTNHMIQWNHSSLMMSRELLLQLGGWDKVRITGDTELIWRLEHFTGKKLAKIYKDIPLSFALEDPSSLTRQSHSHVWSIHYGVRREYREMADFWHKHVSESQLQLDNNLCERPFPAPSFMQADKKNCVSTDVLLIMDCGRVGTRHVTNMEYVNHFLAQGKHVGLFHWPHYRADVTKPINNELRQLALEKKVSIFVSGENIVASEVVALNPLALVYVIDRPPSIESNNILIVADVETSQEFKSGYKISSHTVDDNLRTLFGLETKWGKAADIGIDSI</sequence>
<evidence type="ECO:0000256" key="3">
    <source>
        <dbReference type="ARBA" id="ARBA00022679"/>
    </source>
</evidence>
<evidence type="ECO:0000256" key="1">
    <source>
        <dbReference type="ARBA" id="ARBA00006739"/>
    </source>
</evidence>
<dbReference type="Proteomes" id="UP001321908">
    <property type="component" value="Chromosome"/>
</dbReference>
<dbReference type="Gene3D" id="3.90.550.10">
    <property type="entry name" value="Spore Coat Polysaccharide Biosynthesis Protein SpsA, Chain A"/>
    <property type="match status" value="1"/>
</dbReference>
<evidence type="ECO:0000259" key="4">
    <source>
        <dbReference type="Pfam" id="PF00535"/>
    </source>
</evidence>
<dbReference type="GO" id="GO:0016757">
    <property type="term" value="F:glycosyltransferase activity"/>
    <property type="evidence" value="ECO:0007669"/>
    <property type="project" value="UniProtKB-KW"/>
</dbReference>
<dbReference type="InterPro" id="IPR011990">
    <property type="entry name" value="TPR-like_helical_dom_sf"/>
</dbReference>
<keyword evidence="6" id="KW-1185">Reference proteome</keyword>
<evidence type="ECO:0000313" key="5">
    <source>
        <dbReference type="EMBL" id="WQH08927.1"/>
    </source>
</evidence>
<keyword evidence="2 5" id="KW-0328">Glycosyltransferase</keyword>
<dbReference type="SUPFAM" id="SSF53448">
    <property type="entry name" value="Nucleotide-diphospho-sugar transferases"/>
    <property type="match status" value="1"/>
</dbReference>
<dbReference type="InterPro" id="IPR001173">
    <property type="entry name" value="Glyco_trans_2-like"/>
</dbReference>
<dbReference type="EC" id="2.4.-.-" evidence="5"/>
<dbReference type="EMBL" id="CP140151">
    <property type="protein sequence ID" value="WQH08927.1"/>
    <property type="molecule type" value="Genomic_DNA"/>
</dbReference>
<comment type="similarity">
    <text evidence="1">Belongs to the glycosyltransferase 2 family.</text>
</comment>
<proteinExistence type="inferred from homology"/>
<feature type="domain" description="Glycosyltransferase 2-like" evidence="4">
    <location>
        <begin position="226"/>
        <end position="340"/>
    </location>
</feature>
<dbReference type="Pfam" id="PF00535">
    <property type="entry name" value="Glycos_transf_2"/>
    <property type="match status" value="1"/>
</dbReference>
<organism evidence="5 6">
    <name type="scientific">Chromohalobacter canadensis</name>
    <dbReference type="NCBI Taxonomy" id="141389"/>
    <lineage>
        <taxon>Bacteria</taxon>
        <taxon>Pseudomonadati</taxon>
        <taxon>Pseudomonadota</taxon>
        <taxon>Gammaproteobacteria</taxon>
        <taxon>Oceanospirillales</taxon>
        <taxon>Halomonadaceae</taxon>
        <taxon>Chromohalobacter</taxon>
    </lineage>
</organism>
<evidence type="ECO:0000313" key="6">
    <source>
        <dbReference type="Proteomes" id="UP001321908"/>
    </source>
</evidence>